<accession>A0A6A6ITW7</accession>
<dbReference type="Proteomes" id="UP000800094">
    <property type="component" value="Unassembled WGS sequence"/>
</dbReference>
<reference evidence="2" key="1">
    <citation type="journal article" date="2020" name="Stud. Mycol.">
        <title>101 Dothideomycetes genomes: a test case for predicting lifestyles and emergence of pathogens.</title>
        <authorList>
            <person name="Haridas S."/>
            <person name="Albert R."/>
            <person name="Binder M."/>
            <person name="Bloem J."/>
            <person name="Labutti K."/>
            <person name="Salamov A."/>
            <person name="Andreopoulos B."/>
            <person name="Baker S."/>
            <person name="Barry K."/>
            <person name="Bills G."/>
            <person name="Bluhm B."/>
            <person name="Cannon C."/>
            <person name="Castanera R."/>
            <person name="Culley D."/>
            <person name="Daum C."/>
            <person name="Ezra D."/>
            <person name="Gonzalez J."/>
            <person name="Henrissat B."/>
            <person name="Kuo A."/>
            <person name="Liang C."/>
            <person name="Lipzen A."/>
            <person name="Lutzoni F."/>
            <person name="Magnuson J."/>
            <person name="Mondo S."/>
            <person name="Nolan M."/>
            <person name="Ohm R."/>
            <person name="Pangilinan J."/>
            <person name="Park H.-J."/>
            <person name="Ramirez L."/>
            <person name="Alfaro M."/>
            <person name="Sun H."/>
            <person name="Tritt A."/>
            <person name="Yoshinaga Y."/>
            <person name="Zwiers L.-H."/>
            <person name="Turgeon B."/>
            <person name="Goodwin S."/>
            <person name="Spatafora J."/>
            <person name="Crous P."/>
            <person name="Grigoriev I."/>
        </authorList>
    </citation>
    <scope>NUCLEOTIDE SEQUENCE</scope>
    <source>
        <strain evidence="2">CBS 122368</strain>
    </source>
</reference>
<sequence>MFLAPSLIVCLFPAPTILPLAHSCMQCSASYSILLCCLSRPSVPYHAFNRGAFSFFRQSSTALRRTLKITMSSFYGSIETIGLSSLLTRGYSFTPLDLPPLTTLFTAPTGCSNLWYQTDTKAANLLSGWQEVESEHAYLACQAKSVNPTYSPGMCPEGQTIVRMTEWMSPAAPQQNTSVPARLWQAVCCQSGFTIGFTEVLAVDTTVVNAPFFSSYWGCEGDFTTPFSAYAPGYLAWKTVGSSEVQTTVRV</sequence>
<dbReference type="GeneID" id="54588610"/>
<evidence type="ECO:0000256" key="1">
    <source>
        <dbReference type="SAM" id="SignalP"/>
    </source>
</evidence>
<name>A0A6A6ITW7_9PLEO</name>
<protein>
    <recommendedName>
        <fullName evidence="4">Lytic polysaccharide monooxygenase</fullName>
    </recommendedName>
</protein>
<evidence type="ECO:0000313" key="3">
    <source>
        <dbReference type="Proteomes" id="UP000800094"/>
    </source>
</evidence>
<dbReference type="OrthoDB" id="4770059at2759"/>
<evidence type="ECO:0000313" key="2">
    <source>
        <dbReference type="EMBL" id="KAF2253618.1"/>
    </source>
</evidence>
<dbReference type="EMBL" id="ML987191">
    <property type="protein sequence ID" value="KAF2253618.1"/>
    <property type="molecule type" value="Genomic_DNA"/>
</dbReference>
<feature type="signal peptide" evidence="1">
    <location>
        <begin position="1"/>
        <end position="23"/>
    </location>
</feature>
<keyword evidence="3" id="KW-1185">Reference proteome</keyword>
<evidence type="ECO:0008006" key="4">
    <source>
        <dbReference type="Google" id="ProtNLM"/>
    </source>
</evidence>
<organism evidence="2 3">
    <name type="scientific">Trematosphaeria pertusa</name>
    <dbReference type="NCBI Taxonomy" id="390896"/>
    <lineage>
        <taxon>Eukaryota</taxon>
        <taxon>Fungi</taxon>
        <taxon>Dikarya</taxon>
        <taxon>Ascomycota</taxon>
        <taxon>Pezizomycotina</taxon>
        <taxon>Dothideomycetes</taxon>
        <taxon>Pleosporomycetidae</taxon>
        <taxon>Pleosporales</taxon>
        <taxon>Massarineae</taxon>
        <taxon>Trematosphaeriaceae</taxon>
        <taxon>Trematosphaeria</taxon>
    </lineage>
</organism>
<keyword evidence="1" id="KW-0732">Signal</keyword>
<dbReference type="RefSeq" id="XP_033688622.1">
    <property type="nucleotide sequence ID" value="XM_033835280.1"/>
</dbReference>
<dbReference type="AlphaFoldDB" id="A0A6A6ITW7"/>
<gene>
    <name evidence="2" type="ORF">BU26DRAFT_601702</name>
</gene>
<proteinExistence type="predicted"/>
<feature type="chain" id="PRO_5025533084" description="Lytic polysaccharide monooxygenase" evidence="1">
    <location>
        <begin position="24"/>
        <end position="251"/>
    </location>
</feature>